<feature type="region of interest" description="Disordered" evidence="1">
    <location>
        <begin position="192"/>
        <end position="264"/>
    </location>
</feature>
<feature type="compositionally biased region" description="Polar residues" evidence="1">
    <location>
        <begin position="359"/>
        <end position="382"/>
    </location>
</feature>
<feature type="compositionally biased region" description="Polar residues" evidence="1">
    <location>
        <begin position="221"/>
        <end position="243"/>
    </location>
</feature>
<feature type="region of interest" description="Disordered" evidence="1">
    <location>
        <begin position="63"/>
        <end position="82"/>
    </location>
</feature>
<feature type="compositionally biased region" description="Low complexity" evidence="1">
    <location>
        <begin position="199"/>
        <end position="215"/>
    </location>
</feature>
<feature type="compositionally biased region" description="Low complexity" evidence="1">
    <location>
        <begin position="19"/>
        <end position="44"/>
    </location>
</feature>
<feature type="compositionally biased region" description="Low complexity" evidence="1">
    <location>
        <begin position="97"/>
        <end position="107"/>
    </location>
</feature>
<feature type="region of interest" description="Disordered" evidence="1">
    <location>
        <begin position="355"/>
        <end position="487"/>
    </location>
</feature>
<feature type="domain" description="ARID" evidence="2">
    <location>
        <begin position="498"/>
        <end position="601"/>
    </location>
</feature>
<dbReference type="GO" id="GO:0003677">
    <property type="term" value="F:DNA binding"/>
    <property type="evidence" value="ECO:0007669"/>
    <property type="project" value="InterPro"/>
</dbReference>
<name>A0A2A9N9S3_9AGAR</name>
<feature type="compositionally biased region" description="Pro residues" evidence="1">
    <location>
        <begin position="949"/>
        <end position="961"/>
    </location>
</feature>
<feature type="region of interest" description="Disordered" evidence="1">
    <location>
        <begin position="891"/>
        <end position="1112"/>
    </location>
</feature>
<dbReference type="SUPFAM" id="SSF46774">
    <property type="entry name" value="ARID-like"/>
    <property type="match status" value="1"/>
</dbReference>
<dbReference type="InterPro" id="IPR001606">
    <property type="entry name" value="ARID_dom"/>
</dbReference>
<feature type="compositionally biased region" description="Low complexity" evidence="1">
    <location>
        <begin position="383"/>
        <end position="407"/>
    </location>
</feature>
<feature type="region of interest" description="Disordered" evidence="1">
    <location>
        <begin position="1155"/>
        <end position="1186"/>
    </location>
</feature>
<dbReference type="Gene3D" id="1.10.150.60">
    <property type="entry name" value="ARID DNA-binding domain"/>
    <property type="match status" value="1"/>
</dbReference>
<evidence type="ECO:0000313" key="4">
    <source>
        <dbReference type="Proteomes" id="UP000242287"/>
    </source>
</evidence>
<feature type="compositionally biased region" description="Basic and acidic residues" evidence="1">
    <location>
        <begin position="1100"/>
        <end position="1110"/>
    </location>
</feature>
<organism evidence="3 4">
    <name type="scientific">Amanita thiersii Skay4041</name>
    <dbReference type="NCBI Taxonomy" id="703135"/>
    <lineage>
        <taxon>Eukaryota</taxon>
        <taxon>Fungi</taxon>
        <taxon>Dikarya</taxon>
        <taxon>Basidiomycota</taxon>
        <taxon>Agaricomycotina</taxon>
        <taxon>Agaricomycetes</taxon>
        <taxon>Agaricomycetidae</taxon>
        <taxon>Agaricales</taxon>
        <taxon>Pluteineae</taxon>
        <taxon>Amanitaceae</taxon>
        <taxon>Amanita</taxon>
    </lineage>
</organism>
<dbReference type="SMART" id="SM01014">
    <property type="entry name" value="ARID"/>
    <property type="match status" value="1"/>
</dbReference>
<dbReference type="Pfam" id="PF01388">
    <property type="entry name" value="ARID"/>
    <property type="match status" value="1"/>
</dbReference>
<evidence type="ECO:0000259" key="2">
    <source>
        <dbReference type="PROSITE" id="PS51011"/>
    </source>
</evidence>
<feature type="region of interest" description="Disordered" evidence="1">
    <location>
        <begin position="1198"/>
        <end position="1236"/>
    </location>
</feature>
<dbReference type="InterPro" id="IPR036431">
    <property type="entry name" value="ARID_dom_sf"/>
</dbReference>
<evidence type="ECO:0000256" key="1">
    <source>
        <dbReference type="SAM" id="MobiDB-lite"/>
    </source>
</evidence>
<dbReference type="STRING" id="703135.A0A2A9N9S3"/>
<proteinExistence type="predicted"/>
<feature type="compositionally biased region" description="Low complexity" evidence="1">
    <location>
        <begin position="125"/>
        <end position="141"/>
    </location>
</feature>
<protein>
    <recommendedName>
        <fullName evidence="2">ARID domain-containing protein</fullName>
    </recommendedName>
</protein>
<feature type="compositionally biased region" description="Polar residues" evidence="1">
    <location>
        <begin position="699"/>
        <end position="725"/>
    </location>
</feature>
<dbReference type="EMBL" id="KZ302157">
    <property type="protein sequence ID" value="PFH46808.1"/>
    <property type="molecule type" value="Genomic_DNA"/>
</dbReference>
<feature type="compositionally biased region" description="Polar residues" evidence="1">
    <location>
        <begin position="732"/>
        <end position="741"/>
    </location>
</feature>
<feature type="compositionally biased region" description="Polar residues" evidence="1">
    <location>
        <begin position="411"/>
        <end position="431"/>
    </location>
</feature>
<feature type="compositionally biased region" description="Polar residues" evidence="1">
    <location>
        <begin position="45"/>
        <end position="56"/>
    </location>
</feature>
<feature type="compositionally biased region" description="Polar residues" evidence="1">
    <location>
        <begin position="440"/>
        <end position="451"/>
    </location>
</feature>
<keyword evidence="4" id="KW-1185">Reference proteome</keyword>
<feature type="region of interest" description="Disordered" evidence="1">
    <location>
        <begin position="96"/>
        <end position="152"/>
    </location>
</feature>
<sequence>MADRLQYPMLPTYGPALMHQQQQAQQQSQQIQSQQIQSQHSQQQDSHPSLPNFSDNNRMWHQVQQMQQMRPHPDMNSTPQNSQFADLFRNQTLNRLQQSQHHQQSQQLASGISMPQMSTNPAVTSQSQLFQGMSSGQQQSSHMPVGFPGMSNPGVGISPTAAALQSRNALVQNFPRQYELVVAQNQQLQNGTIGFGNRQQSSQSQLPPQATSQQQMRDASHIQSSAINHPSATDIFSSPNMSSEVLRRPSPSHPSISAQHMQGGMSVPVGSLPNQGTIQNPSIPFAHPPLQEQLNLLRNNIRSLEQSIARSGAADSDPMTRARLVALLATRKEQLGKLIAIEQAQARANGGGGQLPWLLSQQQNSSQGPFDTSVQMSRNNPGVQTQQSVSQTQLQQQQTNTNLNSSVLINPPSQSGQVPAPSTVQIQSNGPSAGGPSFPPQIQGTTNTSSPFAYPSLPGNSAVTQHQPQSSQHQHQQIPRATLHPGNLPTQVLQTIPPLDKARFDQAFKNYCANKQIKIDPRMLTLNNTLIDLHLLHSIVMQEGGEAKVQQKDLWSAIGGRMGFVQFPGTETEPAKCGPALAQQLEHLYKQYLAPFDRAYIANMLDARVKVNQGQLPFTPAQLNLMVAMADQPVHVLRAHGLTESMIQFMETHRAHLQRVRIEREGFHEAIKPNNSDQASQSQGSTVVNAQQVNTFSANQVNSSNGISTVSRQPPSFLQPNNVSTGGHALDNRQQPSQGQHVQPIAGAGGVLTRPTREQMQNALAVIHKAKEDAVKGTVLMSRVPVTISTEQRMEYNALIEQVHRQALEIESKLPLLCIYSRREDLIRRVILISVTVHHQRSLLSSGNPRLYTPLEQLRVMAAQMQQATEMCTHLFVAIAQQQKIQQLQYQGSLPQQTSPSPSVPRPGINARNPFTASDVSVRRPNLPQVQSSPPHAPSQHISAEMPLQQPPLRKPAPPAPIGGLPTSSPVPTSAHTPSSNPIPSVSTPANAPPTPALAPASSPQTPKSPKGKVPAKPKVPITKQRRPSKPIPPATPTESPVQVPTPPTHVLGVKRPREEDNLTDSAVPSPAAQGNTVVNEFSPPKRPKTDWELPPSEQLKQKAEAKENIETTDDANAFLEQVSELLKRAADTEGRESTLPADLSETLGMILKGCSTVPDGQDHGFPTMRSIDASVGRDSPPPSGFKDAFEEFIDFSFGQQDGQLDDDEGSKAHTPDLVSSTNLSPESNVDGDNNLQLSSIATTSDIKKEEHPDLRLGLWKEFDGGESAYYQPFEWKWDSPMPVLEQSWAVGTS</sequence>
<accession>A0A2A9N9S3</accession>
<dbReference type="CDD" id="cd16100">
    <property type="entry name" value="ARID"/>
    <property type="match status" value="1"/>
</dbReference>
<feature type="compositionally biased region" description="Low complexity" evidence="1">
    <location>
        <begin position="465"/>
        <end position="477"/>
    </location>
</feature>
<feature type="compositionally biased region" description="Polar residues" evidence="1">
    <location>
        <begin position="1218"/>
        <end position="1236"/>
    </location>
</feature>
<feature type="compositionally biased region" description="Polar residues" evidence="1">
    <location>
        <begin position="108"/>
        <end position="124"/>
    </location>
</feature>
<dbReference type="SMART" id="SM00501">
    <property type="entry name" value="BRIGHT"/>
    <property type="match status" value="1"/>
</dbReference>
<dbReference type="PROSITE" id="PS51011">
    <property type="entry name" value="ARID"/>
    <property type="match status" value="1"/>
</dbReference>
<feature type="region of interest" description="Disordered" evidence="1">
    <location>
        <begin position="18"/>
        <end position="56"/>
    </location>
</feature>
<feature type="compositionally biased region" description="Low complexity" evidence="1">
    <location>
        <begin position="998"/>
        <end position="1009"/>
    </location>
</feature>
<evidence type="ECO:0000313" key="3">
    <source>
        <dbReference type="EMBL" id="PFH46808.1"/>
    </source>
</evidence>
<dbReference type="Proteomes" id="UP000242287">
    <property type="component" value="Unassembled WGS sequence"/>
</dbReference>
<reference evidence="3 4" key="1">
    <citation type="submission" date="2014-02" db="EMBL/GenBank/DDBJ databases">
        <title>Transposable element dynamics among asymbiotic and ectomycorrhizal Amanita fungi.</title>
        <authorList>
            <consortium name="DOE Joint Genome Institute"/>
            <person name="Hess J."/>
            <person name="Skrede I."/>
            <person name="Wolfe B."/>
            <person name="LaButti K."/>
            <person name="Ohm R.A."/>
            <person name="Grigoriev I.V."/>
            <person name="Pringle A."/>
        </authorList>
    </citation>
    <scope>NUCLEOTIDE SEQUENCE [LARGE SCALE GENOMIC DNA]</scope>
    <source>
        <strain evidence="3 4">SKay4041</strain>
    </source>
</reference>
<feature type="region of interest" description="Disordered" evidence="1">
    <location>
        <begin position="699"/>
        <end position="743"/>
    </location>
</feature>
<dbReference type="OrthoDB" id="1938591at2759"/>
<feature type="compositionally biased region" description="Polar residues" evidence="1">
    <location>
        <begin position="966"/>
        <end position="983"/>
    </location>
</feature>
<gene>
    <name evidence="3" type="ORF">AMATHDRAFT_50769</name>
</gene>